<organism evidence="2 3">
    <name type="scientific">Trachymyrmex cornetzi</name>
    <dbReference type="NCBI Taxonomy" id="471704"/>
    <lineage>
        <taxon>Eukaryota</taxon>
        <taxon>Metazoa</taxon>
        <taxon>Ecdysozoa</taxon>
        <taxon>Arthropoda</taxon>
        <taxon>Hexapoda</taxon>
        <taxon>Insecta</taxon>
        <taxon>Pterygota</taxon>
        <taxon>Neoptera</taxon>
        <taxon>Endopterygota</taxon>
        <taxon>Hymenoptera</taxon>
        <taxon>Apocrita</taxon>
        <taxon>Aculeata</taxon>
        <taxon>Formicoidea</taxon>
        <taxon>Formicidae</taxon>
        <taxon>Myrmicinae</taxon>
        <taxon>Trachymyrmex</taxon>
    </lineage>
</organism>
<evidence type="ECO:0000313" key="3">
    <source>
        <dbReference type="Proteomes" id="UP000078492"/>
    </source>
</evidence>
<feature type="compositionally biased region" description="Basic and acidic residues" evidence="1">
    <location>
        <begin position="80"/>
        <end position="94"/>
    </location>
</feature>
<dbReference type="AlphaFoldDB" id="A0A151IWJ1"/>
<accession>A0A151IWJ1</accession>
<feature type="region of interest" description="Disordered" evidence="1">
    <location>
        <begin position="70"/>
        <end position="107"/>
    </location>
</feature>
<protein>
    <submittedName>
        <fullName evidence="2">Uncharacterized protein</fullName>
    </submittedName>
</protein>
<proteinExistence type="predicted"/>
<feature type="compositionally biased region" description="Basic and acidic residues" evidence="1">
    <location>
        <begin position="24"/>
        <end position="39"/>
    </location>
</feature>
<sequence>MPRQGLGVEVPRYVILFPSPLSEKGRAKNARLQEKRQEDPGVPFKKTGGCRMGFVLRGKWLSSGEKLKTGLARKRGSHRRPQEKARRMDFEGTRAPENCCSSAGREQEIGQEEVPNFSFGEFRKTVAAAQEGSRILVRKKFRIFLLESLVLEITGIVGTTI</sequence>
<keyword evidence="3" id="KW-1185">Reference proteome</keyword>
<gene>
    <name evidence="2" type="ORF">ALC57_15639</name>
</gene>
<reference evidence="2 3" key="1">
    <citation type="submission" date="2015-09" db="EMBL/GenBank/DDBJ databases">
        <title>Trachymyrmex cornetzi WGS genome.</title>
        <authorList>
            <person name="Nygaard S."/>
            <person name="Hu H."/>
            <person name="Boomsma J."/>
            <person name="Zhang G."/>
        </authorList>
    </citation>
    <scope>NUCLEOTIDE SEQUENCE [LARGE SCALE GENOMIC DNA]</scope>
    <source>
        <strain evidence="2">Tcor2-1</strain>
        <tissue evidence="2">Whole body</tissue>
    </source>
</reference>
<dbReference type="Proteomes" id="UP000078492">
    <property type="component" value="Unassembled WGS sequence"/>
</dbReference>
<feature type="region of interest" description="Disordered" evidence="1">
    <location>
        <begin position="24"/>
        <end position="44"/>
    </location>
</feature>
<evidence type="ECO:0000313" key="2">
    <source>
        <dbReference type="EMBL" id="KYN12188.1"/>
    </source>
</evidence>
<dbReference type="EMBL" id="KQ980852">
    <property type="protein sequence ID" value="KYN12188.1"/>
    <property type="molecule type" value="Genomic_DNA"/>
</dbReference>
<name>A0A151IWJ1_9HYME</name>
<evidence type="ECO:0000256" key="1">
    <source>
        <dbReference type="SAM" id="MobiDB-lite"/>
    </source>
</evidence>